<dbReference type="HOGENOM" id="CLU_1472083_0_0_2"/>
<dbReference type="EMBL" id="CP003117">
    <property type="protein sequence ID" value="AET65548.1"/>
    <property type="molecule type" value="Genomic_DNA"/>
</dbReference>
<accession>G7WR87</accession>
<dbReference type="STRING" id="1110509.Mhar_2196"/>
<protein>
    <submittedName>
        <fullName evidence="1">Uncharacterized protein</fullName>
    </submittedName>
</protein>
<proteinExistence type="predicted"/>
<keyword evidence="2" id="KW-1185">Reference proteome</keyword>
<dbReference type="PATRIC" id="fig|1110509.7.peg.2430"/>
<dbReference type="AlphaFoldDB" id="G7WR87"/>
<organism evidence="1 2">
    <name type="scientific">Methanothrix harundinacea (strain 6Ac)</name>
    <name type="common">Methanosaeta harundinacea</name>
    <dbReference type="NCBI Taxonomy" id="1110509"/>
    <lineage>
        <taxon>Archaea</taxon>
        <taxon>Methanobacteriati</taxon>
        <taxon>Methanobacteriota</taxon>
        <taxon>Stenosarchaea group</taxon>
        <taxon>Methanomicrobia</taxon>
        <taxon>Methanotrichales</taxon>
        <taxon>Methanotrichaceae</taxon>
        <taxon>Methanothrix</taxon>
    </lineage>
</organism>
<evidence type="ECO:0000313" key="2">
    <source>
        <dbReference type="Proteomes" id="UP000005877"/>
    </source>
</evidence>
<sequence>MGGGPGWGRDFFWKFITSWIILIKEEALNIGIRRRPEEDQKEKVAEGWRGMRHGEEGGRDDYLDNVKLRLKADPLYTNFKHDVTPEGLALAFRWVPEATGLSEVEREMLMLKAREDLEAIWPEARDEREAMALFQERTRTIQDPEKLKVYLCEFLRGLAILASAWVEGRERAGMNASAQRMYG</sequence>
<dbReference type="Proteomes" id="UP000005877">
    <property type="component" value="Chromosome"/>
</dbReference>
<reference evidence="1 2" key="1">
    <citation type="journal article" date="2012" name="PLoS ONE">
        <title>The genome characteristics and predicted function of methyl-group oxidation pathway in the obligate aceticlastic methanogens, Methanosaeta spp.</title>
        <authorList>
            <person name="Zhu J."/>
            <person name="Zheng H."/>
            <person name="Ai G."/>
            <person name="Zhang G."/>
            <person name="Liu D."/>
            <person name="Liu X."/>
            <person name="Dong X."/>
        </authorList>
    </citation>
    <scope>NUCLEOTIDE SEQUENCE [LARGE SCALE GENOMIC DNA]</scope>
    <source>
        <strain evidence="1 2">6Ac</strain>
    </source>
</reference>
<dbReference type="KEGG" id="mhi:Mhar_2196"/>
<name>G7WR87_METH6</name>
<gene>
    <name evidence="1" type="ordered locus">Mhar_2196</name>
</gene>
<evidence type="ECO:0000313" key="1">
    <source>
        <dbReference type="EMBL" id="AET65548.1"/>
    </source>
</evidence>